<proteinExistence type="inferred from homology"/>
<sequence>MQTMDSYDTPELTPRQDASSRLKDFFIGATPLQKRLESVRKQTSFIPTPPRRKIPQGSQLQILCPKYLIGVLAYLTELAVFQIE</sequence>
<comment type="subcellular location">
    <subcellularLocation>
        <location evidence="2">Chromosome</location>
        <location evidence="2">Centromere</location>
    </subcellularLocation>
    <subcellularLocation>
        <location evidence="1">Nucleus</location>
    </subcellularLocation>
</comment>
<dbReference type="Proteomes" id="UP000242450">
    <property type="component" value="Chromosome 14"/>
</dbReference>
<evidence type="ECO:0000256" key="5">
    <source>
        <dbReference type="ARBA" id="ARBA00022454"/>
    </source>
</evidence>
<evidence type="ECO:0000256" key="3">
    <source>
        <dbReference type="ARBA" id="ARBA00011060"/>
    </source>
</evidence>
<dbReference type="GO" id="GO:0000775">
    <property type="term" value="C:chromosome, centromeric region"/>
    <property type="evidence" value="ECO:0007669"/>
    <property type="project" value="UniProtKB-SubCell"/>
</dbReference>
<gene>
    <name evidence="8" type="ORF">Celaphus_00011129</name>
</gene>
<evidence type="ECO:0000256" key="6">
    <source>
        <dbReference type="ARBA" id="ARBA00023242"/>
    </source>
</evidence>
<evidence type="ECO:0000256" key="2">
    <source>
        <dbReference type="ARBA" id="ARBA00004584"/>
    </source>
</evidence>
<evidence type="ECO:0000256" key="7">
    <source>
        <dbReference type="ARBA" id="ARBA00023328"/>
    </source>
</evidence>
<dbReference type="AlphaFoldDB" id="A0A212CRG3"/>
<evidence type="ECO:0000256" key="1">
    <source>
        <dbReference type="ARBA" id="ARBA00004123"/>
    </source>
</evidence>
<dbReference type="GO" id="GO:0005634">
    <property type="term" value="C:nucleus"/>
    <property type="evidence" value="ECO:0007669"/>
    <property type="project" value="UniProtKB-SubCell"/>
</dbReference>
<protein>
    <recommendedName>
        <fullName evidence="4">Centromere protein L</fullName>
    </recommendedName>
</protein>
<evidence type="ECO:0000313" key="8">
    <source>
        <dbReference type="EMBL" id="OWK08578.1"/>
    </source>
</evidence>
<comment type="similarity">
    <text evidence="3">Belongs to the CENP-L/IML3 family.</text>
</comment>
<keyword evidence="5" id="KW-0158">Chromosome</keyword>
<organism evidence="8 9">
    <name type="scientific">Cervus elaphus hippelaphus</name>
    <name type="common">European red deer</name>
    <dbReference type="NCBI Taxonomy" id="46360"/>
    <lineage>
        <taxon>Eukaryota</taxon>
        <taxon>Metazoa</taxon>
        <taxon>Chordata</taxon>
        <taxon>Craniata</taxon>
        <taxon>Vertebrata</taxon>
        <taxon>Euteleostomi</taxon>
        <taxon>Mammalia</taxon>
        <taxon>Eutheria</taxon>
        <taxon>Laurasiatheria</taxon>
        <taxon>Artiodactyla</taxon>
        <taxon>Ruminantia</taxon>
        <taxon>Pecora</taxon>
        <taxon>Cervidae</taxon>
        <taxon>Cervinae</taxon>
        <taxon>Cervus</taxon>
    </lineage>
</organism>
<keyword evidence="6" id="KW-0539">Nucleus</keyword>
<accession>A0A212CRG3</accession>
<keyword evidence="9" id="KW-1185">Reference proteome</keyword>
<reference evidence="8 9" key="1">
    <citation type="journal article" date="2018" name="Mol. Genet. Genomics">
        <title>The red deer Cervus elaphus genome CerEla1.0: sequencing, annotating, genes, and chromosomes.</title>
        <authorList>
            <person name="Bana N.A."/>
            <person name="Nyiri A."/>
            <person name="Nagy J."/>
            <person name="Frank K."/>
            <person name="Nagy T."/>
            <person name="Steger V."/>
            <person name="Schiller M."/>
            <person name="Lakatos P."/>
            <person name="Sugar L."/>
            <person name="Horn P."/>
            <person name="Barta E."/>
            <person name="Orosz L."/>
        </authorList>
    </citation>
    <scope>NUCLEOTIDE SEQUENCE [LARGE SCALE GENOMIC DNA]</scope>
    <source>
        <strain evidence="8">Hungarian</strain>
    </source>
</reference>
<evidence type="ECO:0000256" key="4">
    <source>
        <dbReference type="ARBA" id="ARBA00016380"/>
    </source>
</evidence>
<keyword evidence="7" id="KW-0137">Centromere</keyword>
<dbReference type="PANTHER" id="PTHR31740:SF2">
    <property type="entry name" value="CENTROMERE PROTEIN L"/>
    <property type="match status" value="1"/>
</dbReference>
<dbReference type="EMBL" id="MKHE01000014">
    <property type="protein sequence ID" value="OWK08578.1"/>
    <property type="molecule type" value="Genomic_DNA"/>
</dbReference>
<dbReference type="PANTHER" id="PTHR31740">
    <property type="entry name" value="CENTROMERE PROTEIN L"/>
    <property type="match status" value="1"/>
</dbReference>
<dbReference type="InterPro" id="IPR025204">
    <property type="entry name" value="CENP-L"/>
</dbReference>
<comment type="caution">
    <text evidence="8">The sequence shown here is derived from an EMBL/GenBank/DDBJ whole genome shotgun (WGS) entry which is preliminary data.</text>
</comment>
<evidence type="ECO:0000313" key="9">
    <source>
        <dbReference type="Proteomes" id="UP000242450"/>
    </source>
</evidence>
<name>A0A212CRG3_CEREH</name>
<dbReference type="OrthoDB" id="8864979at2759"/>